<dbReference type="InterPro" id="IPR011944">
    <property type="entry name" value="Steroid_delta5-4_isomerase"/>
</dbReference>
<dbReference type="Proteomes" id="UP001597063">
    <property type="component" value="Unassembled WGS sequence"/>
</dbReference>
<reference evidence="3" key="1">
    <citation type="journal article" date="2019" name="Int. J. Syst. Evol. Microbiol.">
        <title>The Global Catalogue of Microorganisms (GCM) 10K type strain sequencing project: providing services to taxonomists for standard genome sequencing and annotation.</title>
        <authorList>
            <consortium name="The Broad Institute Genomics Platform"/>
            <consortium name="The Broad Institute Genome Sequencing Center for Infectious Disease"/>
            <person name="Wu L."/>
            <person name="Ma J."/>
        </authorList>
    </citation>
    <scope>NUCLEOTIDE SEQUENCE [LARGE SCALE GENOMIC DNA]</scope>
    <source>
        <strain evidence="3">JCM 9371</strain>
    </source>
</reference>
<name>A0ABW2Y7C3_9ACTN</name>
<feature type="domain" description="DUF4440" evidence="1">
    <location>
        <begin position="22"/>
        <end position="129"/>
    </location>
</feature>
<gene>
    <name evidence="2" type="ORF">ACFQZM_47705</name>
</gene>
<dbReference type="Pfam" id="PF14534">
    <property type="entry name" value="DUF4440"/>
    <property type="match status" value="1"/>
</dbReference>
<keyword evidence="3" id="KW-1185">Reference proteome</keyword>
<dbReference type="NCBIfam" id="TIGR02246">
    <property type="entry name" value="SgcJ/EcaC family oxidoreductase"/>
    <property type="match status" value="1"/>
</dbReference>
<evidence type="ECO:0000259" key="1">
    <source>
        <dbReference type="Pfam" id="PF14534"/>
    </source>
</evidence>
<dbReference type="InterPro" id="IPR032710">
    <property type="entry name" value="NTF2-like_dom_sf"/>
</dbReference>
<dbReference type="RefSeq" id="WP_131755963.1">
    <property type="nucleotide sequence ID" value="NZ_CAACUY010000010.1"/>
</dbReference>
<proteinExistence type="predicted"/>
<sequence length="151" mass="15771">MSDSAAASTIADERSAVARAPERISAAWAAGDGDAFAAACAEDATMILPGDVCLHGREEIRTFMTRAYTAQYKNTRVTGQPITMRFLGDDVSVLVTQGGVLLPGETEVAGERAIRATWVLVRKDGEWLISAYHNSPITAAGSTGPGGGDNA</sequence>
<comment type="caution">
    <text evidence="2">The sequence shown here is derived from an EMBL/GenBank/DDBJ whole genome shotgun (WGS) entry which is preliminary data.</text>
</comment>
<accession>A0ABW2Y7C3</accession>
<evidence type="ECO:0000313" key="2">
    <source>
        <dbReference type="EMBL" id="MFD0692246.1"/>
    </source>
</evidence>
<dbReference type="SUPFAM" id="SSF54427">
    <property type="entry name" value="NTF2-like"/>
    <property type="match status" value="1"/>
</dbReference>
<organism evidence="2 3">
    <name type="scientific">Actinomadura fibrosa</name>
    <dbReference type="NCBI Taxonomy" id="111802"/>
    <lineage>
        <taxon>Bacteria</taxon>
        <taxon>Bacillati</taxon>
        <taxon>Actinomycetota</taxon>
        <taxon>Actinomycetes</taxon>
        <taxon>Streptosporangiales</taxon>
        <taxon>Thermomonosporaceae</taxon>
        <taxon>Actinomadura</taxon>
    </lineage>
</organism>
<evidence type="ECO:0000313" key="3">
    <source>
        <dbReference type="Proteomes" id="UP001597063"/>
    </source>
</evidence>
<dbReference type="InterPro" id="IPR027843">
    <property type="entry name" value="DUF4440"/>
</dbReference>
<dbReference type="Gene3D" id="3.10.450.50">
    <property type="match status" value="1"/>
</dbReference>
<protein>
    <submittedName>
        <fullName evidence="2">SgcJ/EcaC family oxidoreductase</fullName>
    </submittedName>
</protein>
<dbReference type="EMBL" id="JBHTGP010000038">
    <property type="protein sequence ID" value="MFD0692246.1"/>
    <property type="molecule type" value="Genomic_DNA"/>
</dbReference>